<keyword evidence="1" id="KW-1133">Transmembrane helix</keyword>
<feature type="transmembrane region" description="Helical" evidence="1">
    <location>
        <begin position="20"/>
        <end position="39"/>
    </location>
</feature>
<dbReference type="AlphaFoldDB" id="A0A8J7Z4L5"/>
<dbReference type="Pfam" id="PF11318">
    <property type="entry name" value="DUF3120"/>
    <property type="match status" value="1"/>
</dbReference>
<name>A0A8J7Z4L5_9CYAN</name>
<evidence type="ECO:0000313" key="3">
    <source>
        <dbReference type="Proteomes" id="UP000646053"/>
    </source>
</evidence>
<dbReference type="InterPro" id="IPR021468">
    <property type="entry name" value="DUF3120"/>
</dbReference>
<keyword evidence="1" id="KW-0812">Transmembrane</keyword>
<organism evidence="2 3">
    <name type="scientific">Myxacorys almedinensis A</name>
    <dbReference type="NCBI Taxonomy" id="2690445"/>
    <lineage>
        <taxon>Bacteria</taxon>
        <taxon>Bacillati</taxon>
        <taxon>Cyanobacteriota</taxon>
        <taxon>Cyanophyceae</taxon>
        <taxon>Leptolyngbyales</taxon>
        <taxon>Leptolyngbyaceae</taxon>
        <taxon>Myxacorys</taxon>
        <taxon>Myxacorys almedinensis</taxon>
    </lineage>
</organism>
<feature type="transmembrane region" description="Helical" evidence="1">
    <location>
        <begin position="203"/>
        <end position="226"/>
    </location>
</feature>
<comment type="caution">
    <text evidence="2">The sequence shown here is derived from an EMBL/GenBank/DDBJ whole genome shotgun (WGS) entry which is preliminary data.</text>
</comment>
<feature type="transmembrane region" description="Helical" evidence="1">
    <location>
        <begin position="177"/>
        <end position="196"/>
    </location>
</feature>
<gene>
    <name evidence="2" type="ORF">GS601_20760</name>
</gene>
<protein>
    <submittedName>
        <fullName evidence="2">DUF3120 domain-containing protein</fullName>
    </submittedName>
</protein>
<evidence type="ECO:0000313" key="2">
    <source>
        <dbReference type="EMBL" id="NDJ19689.1"/>
    </source>
</evidence>
<proteinExistence type="predicted"/>
<reference evidence="2" key="1">
    <citation type="submission" date="2019-12" db="EMBL/GenBank/DDBJ databases">
        <title>High-Quality draft genome sequences of three cyanobacteria isolated from the limestone walls of the Old Cathedral of Coimbra.</title>
        <authorList>
            <person name="Tiago I."/>
            <person name="Soares F."/>
            <person name="Portugal A."/>
        </authorList>
    </citation>
    <scope>NUCLEOTIDE SEQUENCE</scope>
    <source>
        <strain evidence="2">A</strain>
    </source>
</reference>
<feature type="transmembrane region" description="Helical" evidence="1">
    <location>
        <begin position="45"/>
        <end position="64"/>
    </location>
</feature>
<accession>A0A8J7Z4L5</accession>
<sequence length="227" mass="25443">MPHTLALETPVSPPSQISTALLIFGGATFLVSVPVFFEAPLVRSLPFLSLALTGFWAWLSLSLASKPQTQIWGDLLTGFTWTWLAGSLYWGWMRWEPGLHLPIEAIALPIALWGITQNWCKIGNFFYLGSLFGTVVTDVYFYLANLIPFWKQLMQVEPEAVRPIFQQALVQMNTPWGLSWVVLLAGVLLSVGIFSFRLRTLHWFAFSGAVLATIFVDSLFWVAALFA</sequence>
<dbReference type="Proteomes" id="UP000646053">
    <property type="component" value="Unassembled WGS sequence"/>
</dbReference>
<feature type="transmembrane region" description="Helical" evidence="1">
    <location>
        <begin position="125"/>
        <end position="143"/>
    </location>
</feature>
<evidence type="ECO:0000256" key="1">
    <source>
        <dbReference type="SAM" id="Phobius"/>
    </source>
</evidence>
<feature type="transmembrane region" description="Helical" evidence="1">
    <location>
        <begin position="71"/>
        <end position="92"/>
    </location>
</feature>
<dbReference type="EMBL" id="WVIE01000037">
    <property type="protein sequence ID" value="NDJ19689.1"/>
    <property type="molecule type" value="Genomic_DNA"/>
</dbReference>
<keyword evidence="3" id="KW-1185">Reference proteome</keyword>
<dbReference type="RefSeq" id="WP_162425214.1">
    <property type="nucleotide sequence ID" value="NZ_WVIE01000037.1"/>
</dbReference>
<keyword evidence="1" id="KW-0472">Membrane</keyword>